<protein>
    <submittedName>
        <fullName evidence="2">Uncharacterized protein</fullName>
    </submittedName>
</protein>
<dbReference type="AlphaFoldDB" id="A0A378LMT7"/>
<sequence>MSHLLDAYKRYKSLLLQLEAALNELDELTHNQKFFETQRILFHEYKNCYMKCFGLPMQLEGLENNLKQLNSKLEGKNIELSEREKLLASRHELNEKIDSLKKEIAYYEKKKPEITGQIPWRLELAQLTTKYLREQGANPEQLHAFTRRYHAYSQLKKELDQALQDLNKAFDDAASNEREEAIAWRITNVTPLSKKLIEIEKKPQYADGFILSLCDKYTKTCMQHASYLNKPGLTEKVQQGKIPLHQLEDLVAIRKQKQEHYRALLPDYVAVEIFDSIHIKGKRTLGVLKTNTEDKIKAINAFLDTPFQTANEEQDKKKLKQLFAYINVSFDSAKITEIYQKAKEKQRSAEVDQIFSKINEL</sequence>
<reference evidence="2 3" key="1">
    <citation type="submission" date="2018-06" db="EMBL/GenBank/DDBJ databases">
        <authorList>
            <consortium name="Pathogen Informatics"/>
            <person name="Doyle S."/>
        </authorList>
    </citation>
    <scope>NUCLEOTIDE SEQUENCE [LARGE SCALE GENOMIC DNA]</scope>
    <source>
        <strain evidence="2 3">NCTC11532</strain>
    </source>
</reference>
<feature type="coiled-coil region" evidence="1">
    <location>
        <begin position="149"/>
        <end position="179"/>
    </location>
</feature>
<evidence type="ECO:0000313" key="2">
    <source>
        <dbReference type="EMBL" id="STY28325.1"/>
    </source>
</evidence>
<organism evidence="2 3">
    <name type="scientific">Legionella wadsworthii</name>
    <dbReference type="NCBI Taxonomy" id="28088"/>
    <lineage>
        <taxon>Bacteria</taxon>
        <taxon>Pseudomonadati</taxon>
        <taxon>Pseudomonadota</taxon>
        <taxon>Gammaproteobacteria</taxon>
        <taxon>Legionellales</taxon>
        <taxon>Legionellaceae</taxon>
        <taxon>Legionella</taxon>
    </lineage>
</organism>
<proteinExistence type="predicted"/>
<accession>A0A378LMT7</accession>
<evidence type="ECO:0000313" key="3">
    <source>
        <dbReference type="Proteomes" id="UP000255297"/>
    </source>
</evidence>
<feature type="coiled-coil region" evidence="1">
    <location>
        <begin position="8"/>
        <end position="110"/>
    </location>
</feature>
<dbReference type="EMBL" id="UGPB01000001">
    <property type="protein sequence ID" value="STY28325.1"/>
    <property type="molecule type" value="Genomic_DNA"/>
</dbReference>
<evidence type="ECO:0000256" key="1">
    <source>
        <dbReference type="SAM" id="Coils"/>
    </source>
</evidence>
<keyword evidence="1" id="KW-0175">Coiled coil</keyword>
<keyword evidence="3" id="KW-1185">Reference proteome</keyword>
<dbReference type="STRING" id="1122170.GCA_000701265_02182"/>
<gene>
    <name evidence="2" type="ORF">NCTC11532_00495</name>
</gene>
<dbReference type="Proteomes" id="UP000255297">
    <property type="component" value="Unassembled WGS sequence"/>
</dbReference>
<dbReference type="RefSeq" id="WP_031562728.1">
    <property type="nucleotide sequence ID" value="NZ_CAAAIS010000002.1"/>
</dbReference>
<name>A0A378LMT7_9GAMM</name>